<sequence length="104" mass="12030">MTKAALNEVFDTLAGADERISQVRSHLLRHFFSNELAKLQHEQGSDENNQELHRRVRNYLAGRKQHSEVDSTYTLLETKRQAREATLELQERMAAGQVSNRKPK</sequence>
<protein>
    <submittedName>
        <fullName evidence="1">Uncharacterized protein</fullName>
    </submittedName>
</protein>
<proteinExistence type="predicted"/>
<evidence type="ECO:0000313" key="1">
    <source>
        <dbReference type="EMBL" id="GHD82427.1"/>
    </source>
</evidence>
<comment type="caution">
    <text evidence="1">The sequence shown here is derived from an EMBL/GenBank/DDBJ whole genome shotgun (WGS) entry which is preliminary data.</text>
</comment>
<evidence type="ECO:0000313" key="2">
    <source>
        <dbReference type="Proteomes" id="UP000662678"/>
    </source>
</evidence>
<name>A0ABQ3HES1_9NEIS</name>
<dbReference type="Proteomes" id="UP000662678">
    <property type="component" value="Unassembled WGS sequence"/>
</dbReference>
<organism evidence="1 2">
    <name type="scientific">Vogesella fluminis</name>
    <dbReference type="NCBI Taxonomy" id="1069161"/>
    <lineage>
        <taxon>Bacteria</taxon>
        <taxon>Pseudomonadati</taxon>
        <taxon>Pseudomonadota</taxon>
        <taxon>Betaproteobacteria</taxon>
        <taxon>Neisseriales</taxon>
        <taxon>Chromobacteriaceae</taxon>
        <taxon>Vogesella</taxon>
    </lineage>
</organism>
<keyword evidence="2" id="KW-1185">Reference proteome</keyword>
<gene>
    <name evidence="1" type="ORF">GCM10011419_29860</name>
</gene>
<dbReference type="EMBL" id="BMYP01000088">
    <property type="protein sequence ID" value="GHD82427.1"/>
    <property type="molecule type" value="Genomic_DNA"/>
</dbReference>
<reference evidence="2" key="1">
    <citation type="journal article" date="2019" name="Int. J. Syst. Evol. Microbiol.">
        <title>The Global Catalogue of Microorganisms (GCM) 10K type strain sequencing project: providing services to taxonomists for standard genome sequencing and annotation.</title>
        <authorList>
            <consortium name="The Broad Institute Genomics Platform"/>
            <consortium name="The Broad Institute Genome Sequencing Center for Infectious Disease"/>
            <person name="Wu L."/>
            <person name="Ma J."/>
        </authorList>
    </citation>
    <scope>NUCLEOTIDE SEQUENCE [LARGE SCALE GENOMIC DNA]</scope>
    <source>
        <strain evidence="2">KCTC 23713</strain>
    </source>
</reference>
<dbReference type="RefSeq" id="WP_189354927.1">
    <property type="nucleotide sequence ID" value="NZ_JBHUKB010000001.1"/>
</dbReference>
<accession>A0ABQ3HES1</accession>